<evidence type="ECO:0000313" key="2">
    <source>
        <dbReference type="Proteomes" id="UP001596091"/>
    </source>
</evidence>
<dbReference type="EMBL" id="JBHSPH010000010">
    <property type="protein sequence ID" value="MFC5865117.1"/>
    <property type="molecule type" value="Genomic_DNA"/>
</dbReference>
<protein>
    <submittedName>
        <fullName evidence="1">DUF1569 domain-containing protein</fullName>
    </submittedName>
</protein>
<accession>A0ABW1ELG0</accession>
<organism evidence="1 2">
    <name type="scientific">Acidicapsa dinghuensis</name>
    <dbReference type="NCBI Taxonomy" id="2218256"/>
    <lineage>
        <taxon>Bacteria</taxon>
        <taxon>Pseudomonadati</taxon>
        <taxon>Acidobacteriota</taxon>
        <taxon>Terriglobia</taxon>
        <taxon>Terriglobales</taxon>
        <taxon>Acidobacteriaceae</taxon>
        <taxon>Acidicapsa</taxon>
    </lineage>
</organism>
<dbReference type="Pfam" id="PF07606">
    <property type="entry name" value="DUF1569"/>
    <property type="match status" value="1"/>
</dbReference>
<comment type="caution">
    <text evidence="1">The sequence shown here is derived from an EMBL/GenBank/DDBJ whole genome shotgun (WGS) entry which is preliminary data.</text>
</comment>
<keyword evidence="2" id="KW-1185">Reference proteome</keyword>
<dbReference type="InterPro" id="IPR011463">
    <property type="entry name" value="DUF1569"/>
</dbReference>
<dbReference type="RefSeq" id="WP_263331911.1">
    <property type="nucleotide sequence ID" value="NZ_JAGSYH010000001.1"/>
</dbReference>
<evidence type="ECO:0000313" key="1">
    <source>
        <dbReference type="EMBL" id="MFC5865117.1"/>
    </source>
</evidence>
<reference evidence="2" key="1">
    <citation type="journal article" date="2019" name="Int. J. Syst. Evol. Microbiol.">
        <title>The Global Catalogue of Microorganisms (GCM) 10K type strain sequencing project: providing services to taxonomists for standard genome sequencing and annotation.</title>
        <authorList>
            <consortium name="The Broad Institute Genomics Platform"/>
            <consortium name="The Broad Institute Genome Sequencing Center for Infectious Disease"/>
            <person name="Wu L."/>
            <person name="Ma J."/>
        </authorList>
    </citation>
    <scope>NUCLEOTIDE SEQUENCE [LARGE SCALE GENOMIC DNA]</scope>
    <source>
        <strain evidence="2">JCM 4087</strain>
    </source>
</reference>
<dbReference type="Proteomes" id="UP001596091">
    <property type="component" value="Unassembled WGS sequence"/>
</dbReference>
<dbReference type="SUPFAM" id="SSF109854">
    <property type="entry name" value="DinB/YfiT-like putative metalloenzymes"/>
    <property type="match status" value="1"/>
</dbReference>
<proteinExistence type="predicted"/>
<dbReference type="InterPro" id="IPR034660">
    <property type="entry name" value="DinB/YfiT-like"/>
</dbReference>
<sequence length="185" mass="20578">MHPVLKSALEPLAEQIANVSKDEAQIAPLPGPGRWSVQQIMEHLMLTYCQTIASVGKQLKSGKPPKHRRGVLQSFVRMQAIAFGHMPQGVPAIRAFRPEEFAAEDGPAIAGRFLRMAEQMDLCLVEARKKFGIQVCGEHPVYGALRVDEWRRYHAVHARHHLAQLRATVRYAKAQTAPSAAKTES</sequence>
<gene>
    <name evidence="1" type="ORF">ACFPT7_22615</name>
</gene>
<dbReference type="Gene3D" id="1.20.120.450">
    <property type="entry name" value="dinb family like domain"/>
    <property type="match status" value="1"/>
</dbReference>
<name>A0ABW1ELG0_9BACT</name>